<keyword evidence="2" id="KW-1185">Reference proteome</keyword>
<accession>A0A940PYC7</accession>
<dbReference type="EMBL" id="JAFIDA010000001">
    <property type="protein sequence ID" value="MBP1326396.1"/>
    <property type="molecule type" value="Genomic_DNA"/>
</dbReference>
<proteinExistence type="predicted"/>
<protein>
    <submittedName>
        <fullName evidence="1">Uncharacterized protein</fullName>
    </submittedName>
</protein>
<organism evidence="1 2">
    <name type="scientific">Leucobacter exalbidus</name>
    <dbReference type="NCBI Taxonomy" id="662960"/>
    <lineage>
        <taxon>Bacteria</taxon>
        <taxon>Bacillati</taxon>
        <taxon>Actinomycetota</taxon>
        <taxon>Actinomycetes</taxon>
        <taxon>Micrococcales</taxon>
        <taxon>Microbacteriaceae</taxon>
        <taxon>Leucobacter</taxon>
    </lineage>
</organism>
<comment type="caution">
    <text evidence="1">The sequence shown here is derived from an EMBL/GenBank/DDBJ whole genome shotgun (WGS) entry which is preliminary data.</text>
</comment>
<dbReference type="Proteomes" id="UP000675163">
    <property type="component" value="Unassembled WGS sequence"/>
</dbReference>
<reference evidence="1" key="1">
    <citation type="submission" date="2021-02" db="EMBL/GenBank/DDBJ databases">
        <title>Sequencing the genomes of 1000 actinobacteria strains.</title>
        <authorList>
            <person name="Klenk H.-P."/>
        </authorList>
    </citation>
    <scope>NUCLEOTIDE SEQUENCE</scope>
    <source>
        <strain evidence="1">DSM 22850</strain>
    </source>
</reference>
<sequence>MHTPKGPNGEWKTGQRVPVSGQWVDQYGVVTHHTAHGTFPPCIDRKGETAYRELIQEDVRLVA</sequence>
<evidence type="ECO:0000313" key="1">
    <source>
        <dbReference type="EMBL" id="MBP1326396.1"/>
    </source>
</evidence>
<evidence type="ECO:0000313" key="2">
    <source>
        <dbReference type="Proteomes" id="UP000675163"/>
    </source>
</evidence>
<dbReference type="AlphaFoldDB" id="A0A940PYC7"/>
<name>A0A940PYC7_9MICO</name>
<gene>
    <name evidence="1" type="ORF">JOF28_001628</name>
</gene>